<accession>A0A852YQ74</accession>
<evidence type="ECO:0000256" key="1">
    <source>
        <dbReference type="SAM" id="Phobius"/>
    </source>
</evidence>
<dbReference type="EMBL" id="JACBZY010000001">
    <property type="protein sequence ID" value="NYG99879.1"/>
    <property type="molecule type" value="Genomic_DNA"/>
</dbReference>
<dbReference type="InterPro" id="IPR021443">
    <property type="entry name" value="DUF3093"/>
</dbReference>
<dbReference type="RefSeq" id="WP_179568348.1">
    <property type="nucleotide sequence ID" value="NZ_JACBZY010000001.1"/>
</dbReference>
<keyword evidence="3" id="KW-1185">Reference proteome</keyword>
<dbReference type="Proteomes" id="UP000553888">
    <property type="component" value="Unassembled WGS sequence"/>
</dbReference>
<keyword evidence="1" id="KW-0812">Transmembrane</keyword>
<keyword evidence="1" id="KW-0472">Membrane</keyword>
<protein>
    <recommendedName>
        <fullName evidence="4">DUF3093 domain-containing protein</fullName>
    </recommendedName>
</protein>
<proteinExistence type="predicted"/>
<keyword evidence="1" id="KW-1133">Transmembrane helix</keyword>
<dbReference type="Pfam" id="PF11292">
    <property type="entry name" value="DUF3093"/>
    <property type="match status" value="1"/>
</dbReference>
<organism evidence="2 3">
    <name type="scientific">Schumannella luteola</name>
    <dbReference type="NCBI Taxonomy" id="472059"/>
    <lineage>
        <taxon>Bacteria</taxon>
        <taxon>Bacillati</taxon>
        <taxon>Actinomycetota</taxon>
        <taxon>Actinomycetes</taxon>
        <taxon>Micrococcales</taxon>
        <taxon>Microbacteriaceae</taxon>
        <taxon>Schumannella</taxon>
    </lineage>
</organism>
<name>A0A852YQ74_9MICO</name>
<dbReference type="AlphaFoldDB" id="A0A852YQ74"/>
<sequence>MEIYRERLSPTPWLFVATALLIPASLLVFLPISMIAGIIAATATYGAAVVILLVTTPKLVVTETELIAGRARLPRDVVGEVSGYRGAAATLQRGRLLDARAWLLIRGWIHPVVKVELRDDEDPAPYWLLSTRRPDELVAALARAAD</sequence>
<feature type="transmembrane region" description="Helical" evidence="1">
    <location>
        <begin position="35"/>
        <end position="54"/>
    </location>
</feature>
<feature type="transmembrane region" description="Helical" evidence="1">
    <location>
        <begin position="12"/>
        <end position="29"/>
    </location>
</feature>
<reference evidence="2 3" key="1">
    <citation type="submission" date="2020-07" db="EMBL/GenBank/DDBJ databases">
        <title>Sequencing the genomes of 1000 actinobacteria strains.</title>
        <authorList>
            <person name="Klenk H.-P."/>
        </authorList>
    </citation>
    <scope>NUCLEOTIDE SEQUENCE [LARGE SCALE GENOMIC DNA]</scope>
    <source>
        <strain evidence="2 3">DSM 23141</strain>
    </source>
</reference>
<evidence type="ECO:0000313" key="3">
    <source>
        <dbReference type="Proteomes" id="UP000553888"/>
    </source>
</evidence>
<evidence type="ECO:0000313" key="2">
    <source>
        <dbReference type="EMBL" id="NYG99879.1"/>
    </source>
</evidence>
<gene>
    <name evidence="2" type="ORF">BJ979_002505</name>
</gene>
<comment type="caution">
    <text evidence="2">The sequence shown here is derived from an EMBL/GenBank/DDBJ whole genome shotgun (WGS) entry which is preliminary data.</text>
</comment>
<evidence type="ECO:0008006" key="4">
    <source>
        <dbReference type="Google" id="ProtNLM"/>
    </source>
</evidence>